<evidence type="ECO:0000313" key="2">
    <source>
        <dbReference type="Proteomes" id="UP000000366"/>
    </source>
</evidence>
<accession>A2SDG9</accession>
<protein>
    <submittedName>
        <fullName evidence="1">Uncharacterized protein</fullName>
    </submittedName>
</protein>
<organism evidence="1 2">
    <name type="scientific">Methylibium petroleiphilum (strain ATCC BAA-1232 / LMG 22953 / PM1)</name>
    <dbReference type="NCBI Taxonomy" id="420662"/>
    <lineage>
        <taxon>Bacteria</taxon>
        <taxon>Pseudomonadati</taxon>
        <taxon>Pseudomonadota</taxon>
        <taxon>Betaproteobacteria</taxon>
        <taxon>Burkholderiales</taxon>
        <taxon>Sphaerotilaceae</taxon>
        <taxon>Methylibium</taxon>
    </lineage>
</organism>
<keyword evidence="2" id="KW-1185">Reference proteome</keyword>
<dbReference type="HOGENOM" id="CLU_1720204_0_0_4"/>
<gene>
    <name evidence="1" type="ordered locus">Mpe_A0646</name>
</gene>
<proteinExistence type="predicted"/>
<dbReference type="STRING" id="420662.Mpe_A0646"/>
<sequence length="152" mass="17065">MRRVLVSRSGMRAGRSVPHIKKRHVKPVTRLPTKNVWQLLRWAFIVATSTGPETAPMLGFASLQRANNGIHAHVIHKPLWVSCGRSLACRLLFCAAHKGAKFGGILVNFKPNSNTKKWVCAHTHFLEDFKASANRRIDFSWRKTRLTTGATA</sequence>
<dbReference type="AlphaFoldDB" id="A2SDG9"/>
<dbReference type="EMBL" id="CP000555">
    <property type="protein sequence ID" value="ABM93608.1"/>
    <property type="molecule type" value="Genomic_DNA"/>
</dbReference>
<dbReference type="Proteomes" id="UP000000366">
    <property type="component" value="Chromosome"/>
</dbReference>
<name>A2SDG9_METPP</name>
<reference evidence="1 2" key="1">
    <citation type="journal article" date="2007" name="J. Bacteriol.">
        <title>Whole-genome analysis of the methyl tert-butyl ether-degrading beta-proteobacterium Methylibium petroleiphilum PM1.</title>
        <authorList>
            <person name="Kane S.R."/>
            <person name="Chakicherla A.Y."/>
            <person name="Chain P.S.G."/>
            <person name="Schmidt R."/>
            <person name="Shin M.W."/>
            <person name="Legler T.C."/>
            <person name="Scow K.M."/>
            <person name="Larimer F.W."/>
            <person name="Lucas S.M."/>
            <person name="Richardson P.M."/>
            <person name="Hristova K.R."/>
        </authorList>
    </citation>
    <scope>NUCLEOTIDE SEQUENCE [LARGE SCALE GENOMIC DNA]</scope>
    <source>
        <strain evidence="2">ATCC BAA-1232 / LMG 22953 / PM1</strain>
    </source>
</reference>
<evidence type="ECO:0000313" key="1">
    <source>
        <dbReference type="EMBL" id="ABM93608.1"/>
    </source>
</evidence>
<dbReference type="KEGG" id="mpt:Mpe_A0646"/>